<dbReference type="EMBL" id="QJJV01000042">
    <property type="protein sequence ID" value="PXX05264.1"/>
    <property type="molecule type" value="Genomic_DNA"/>
</dbReference>
<organism evidence="1 2">
    <name type="scientific">Paraburkholderia tropica</name>
    <dbReference type="NCBI Taxonomy" id="92647"/>
    <lineage>
        <taxon>Bacteria</taxon>
        <taxon>Pseudomonadati</taxon>
        <taxon>Pseudomonadota</taxon>
        <taxon>Betaproteobacteria</taxon>
        <taxon>Burkholderiales</taxon>
        <taxon>Burkholderiaceae</taxon>
        <taxon>Paraburkholderia</taxon>
    </lineage>
</organism>
<name>A0ABX5MF14_9BURK</name>
<dbReference type="Proteomes" id="UP000247515">
    <property type="component" value="Unassembled WGS sequence"/>
</dbReference>
<gene>
    <name evidence="1" type="ORF">C7400_14213</name>
</gene>
<protein>
    <submittedName>
        <fullName evidence="1">Uncharacterized protein</fullName>
    </submittedName>
</protein>
<proteinExistence type="predicted"/>
<accession>A0ABX5MF14</accession>
<evidence type="ECO:0000313" key="2">
    <source>
        <dbReference type="Proteomes" id="UP000247515"/>
    </source>
</evidence>
<evidence type="ECO:0000313" key="1">
    <source>
        <dbReference type="EMBL" id="PXX05264.1"/>
    </source>
</evidence>
<reference evidence="1 2" key="1">
    <citation type="submission" date="2018-05" db="EMBL/GenBank/DDBJ databases">
        <title>Genomic Encyclopedia of Type Strains, Phase IV (KMG-V): Genome sequencing to study the core and pangenomes of soil and plant-associated prokaryotes.</title>
        <authorList>
            <person name="Whitman W."/>
        </authorList>
    </citation>
    <scope>NUCLEOTIDE SEQUENCE [LARGE SCALE GENOMIC DNA]</scope>
    <source>
        <strain evidence="1 2">SIr-6563</strain>
    </source>
</reference>
<sequence length="75" mass="8481">MTILHDAKDTVQLQLCYLARNYYDNKLPNDDSTQQRALRVAVRSQAGSGHCCQRAWRSYISATVLPGSAKKLLRN</sequence>
<comment type="caution">
    <text evidence="1">The sequence shown here is derived from an EMBL/GenBank/DDBJ whole genome shotgun (WGS) entry which is preliminary data.</text>
</comment>
<keyword evidence="2" id="KW-1185">Reference proteome</keyword>